<keyword evidence="3" id="KW-1185">Reference proteome</keyword>
<feature type="region of interest" description="Disordered" evidence="1">
    <location>
        <begin position="26"/>
        <end position="58"/>
    </location>
</feature>
<feature type="compositionally biased region" description="Pro residues" evidence="1">
    <location>
        <begin position="26"/>
        <end position="36"/>
    </location>
</feature>
<name>A0A8H6SSB9_MYCCL</name>
<dbReference type="EMBL" id="JACAZE010000011">
    <property type="protein sequence ID" value="KAF7304596.1"/>
    <property type="molecule type" value="Genomic_DNA"/>
</dbReference>
<dbReference type="Proteomes" id="UP000613580">
    <property type="component" value="Unassembled WGS sequence"/>
</dbReference>
<reference evidence="2" key="1">
    <citation type="submission" date="2020-05" db="EMBL/GenBank/DDBJ databases">
        <title>Mycena genomes resolve the evolution of fungal bioluminescence.</title>
        <authorList>
            <person name="Tsai I.J."/>
        </authorList>
    </citation>
    <scope>NUCLEOTIDE SEQUENCE</scope>
    <source>
        <strain evidence="2">110903Hualien_Pintung</strain>
    </source>
</reference>
<sequence length="326" mass="36846">MSRGAKRRLAELAELESNIESFVVIPAPPTPAPLPSLPSVKTTTASAEPAPKPPPPLKAPRLHSIDSVLQHRPEGNLLVWCPACPEPGFNSDPNCPQTPYELRQDTLINHHGDWNFKKMAALALAPAPDEDSDSGTEDDTETPMEVDESMAESIMTEVTAIGTQVDRHPRAKKRRTQPKPAAAKADERPSGWIWQLGKFAKMNDAEMDAWSHEGDRVQWFRAEAEMQRWREQREQKIAELLRTRRSFLRMAQTWNTLADLNAEKPGYSAYGHQKAAMFTRMAREVEERIKEAGYGELLAPDAKLVDWVMKKRAVEDTEFERLVYQN</sequence>
<organism evidence="2 3">
    <name type="scientific">Mycena chlorophos</name>
    <name type="common">Agaric fungus</name>
    <name type="synonym">Agaricus chlorophos</name>
    <dbReference type="NCBI Taxonomy" id="658473"/>
    <lineage>
        <taxon>Eukaryota</taxon>
        <taxon>Fungi</taxon>
        <taxon>Dikarya</taxon>
        <taxon>Basidiomycota</taxon>
        <taxon>Agaricomycotina</taxon>
        <taxon>Agaricomycetes</taxon>
        <taxon>Agaricomycetidae</taxon>
        <taxon>Agaricales</taxon>
        <taxon>Marasmiineae</taxon>
        <taxon>Mycenaceae</taxon>
        <taxon>Mycena</taxon>
    </lineage>
</organism>
<gene>
    <name evidence="2" type="ORF">HMN09_00862700</name>
</gene>
<feature type="region of interest" description="Disordered" evidence="1">
    <location>
        <begin position="165"/>
        <end position="187"/>
    </location>
</feature>
<accession>A0A8H6SSB9</accession>
<evidence type="ECO:0000313" key="2">
    <source>
        <dbReference type="EMBL" id="KAF7304596.1"/>
    </source>
</evidence>
<comment type="caution">
    <text evidence="2">The sequence shown here is derived from an EMBL/GenBank/DDBJ whole genome shotgun (WGS) entry which is preliminary data.</text>
</comment>
<proteinExistence type="predicted"/>
<feature type="compositionally biased region" description="Low complexity" evidence="1">
    <location>
        <begin position="37"/>
        <end position="49"/>
    </location>
</feature>
<evidence type="ECO:0000256" key="1">
    <source>
        <dbReference type="SAM" id="MobiDB-lite"/>
    </source>
</evidence>
<dbReference type="AlphaFoldDB" id="A0A8H6SSB9"/>
<protein>
    <submittedName>
        <fullName evidence="2">CxC2 domain-containing protein</fullName>
    </submittedName>
</protein>
<evidence type="ECO:0000313" key="3">
    <source>
        <dbReference type="Proteomes" id="UP000613580"/>
    </source>
</evidence>
<dbReference type="OrthoDB" id="3053737at2759"/>